<keyword evidence="2" id="KW-1185">Reference proteome</keyword>
<dbReference type="InterPro" id="IPR054221">
    <property type="entry name" value="DUF6941"/>
</dbReference>
<sequence>MRIGYFITAEYASVDNRGRPIIVGVFDQLIYSPSTPSTALVAVIARIEDVGPDTTIHRGHWRISGPGPEDYAELPVVPGGPAGPQSVASYVIAGFGVALQQAGTMSVQLEINGKVIGEHVIPVVEANPS</sequence>
<dbReference type="Pfam" id="PF22091">
    <property type="entry name" value="DUF6941"/>
    <property type="match status" value="1"/>
</dbReference>
<organism evidence="1 2">
    <name type="scientific">Sulfobacillus harzensis</name>
    <dbReference type="NCBI Taxonomy" id="2729629"/>
    <lineage>
        <taxon>Bacteria</taxon>
        <taxon>Bacillati</taxon>
        <taxon>Bacillota</taxon>
        <taxon>Clostridia</taxon>
        <taxon>Eubacteriales</taxon>
        <taxon>Clostridiales Family XVII. Incertae Sedis</taxon>
        <taxon>Sulfobacillus</taxon>
    </lineage>
</organism>
<dbReference type="RefSeq" id="WP_169100703.1">
    <property type="nucleotide sequence ID" value="NZ_JABBVZ010000051.1"/>
</dbReference>
<dbReference type="AlphaFoldDB" id="A0A7Y0Q3X2"/>
<dbReference type="Proteomes" id="UP000533476">
    <property type="component" value="Unassembled WGS sequence"/>
</dbReference>
<proteinExistence type="predicted"/>
<evidence type="ECO:0000313" key="1">
    <source>
        <dbReference type="EMBL" id="NMP23431.1"/>
    </source>
</evidence>
<reference evidence="1 2" key="1">
    <citation type="submission" date="2020-04" db="EMBL/GenBank/DDBJ databases">
        <authorList>
            <person name="Zhang R."/>
            <person name="Schippers A."/>
        </authorList>
    </citation>
    <scope>NUCLEOTIDE SEQUENCE [LARGE SCALE GENOMIC DNA]</scope>
    <source>
        <strain evidence="1 2">DSM 109850</strain>
    </source>
</reference>
<protein>
    <submittedName>
        <fullName evidence="1">Uncharacterized protein</fullName>
    </submittedName>
</protein>
<evidence type="ECO:0000313" key="2">
    <source>
        <dbReference type="Proteomes" id="UP000533476"/>
    </source>
</evidence>
<name>A0A7Y0Q3X2_9FIRM</name>
<dbReference type="EMBL" id="JABBVZ010000051">
    <property type="protein sequence ID" value="NMP23431.1"/>
    <property type="molecule type" value="Genomic_DNA"/>
</dbReference>
<accession>A0A7Y0Q3X2</accession>
<gene>
    <name evidence="1" type="ORF">HIJ39_13880</name>
</gene>
<comment type="caution">
    <text evidence="1">The sequence shown here is derived from an EMBL/GenBank/DDBJ whole genome shotgun (WGS) entry which is preliminary data.</text>
</comment>